<accession>A0A318KTU0</accession>
<organism evidence="1 2">
    <name type="scientific">Nocardia tenerifensis</name>
    <dbReference type="NCBI Taxonomy" id="228006"/>
    <lineage>
        <taxon>Bacteria</taxon>
        <taxon>Bacillati</taxon>
        <taxon>Actinomycetota</taxon>
        <taxon>Actinomycetes</taxon>
        <taxon>Mycobacteriales</taxon>
        <taxon>Nocardiaceae</taxon>
        <taxon>Nocardia</taxon>
    </lineage>
</organism>
<comment type="caution">
    <text evidence="1">The sequence shown here is derived from an EMBL/GenBank/DDBJ whole genome shotgun (WGS) entry which is preliminary data.</text>
</comment>
<dbReference type="AlphaFoldDB" id="A0A318KTU0"/>
<dbReference type="EMBL" id="QJKF01000003">
    <property type="protein sequence ID" value="PXX66927.1"/>
    <property type="molecule type" value="Genomic_DNA"/>
</dbReference>
<evidence type="ECO:0000313" key="2">
    <source>
        <dbReference type="Proteomes" id="UP000247569"/>
    </source>
</evidence>
<evidence type="ECO:0000313" key="1">
    <source>
        <dbReference type="EMBL" id="PXX66927.1"/>
    </source>
</evidence>
<proteinExistence type="predicted"/>
<gene>
    <name evidence="1" type="ORF">DFR70_103682</name>
</gene>
<keyword evidence="2" id="KW-1185">Reference proteome</keyword>
<reference evidence="1 2" key="1">
    <citation type="submission" date="2018-05" db="EMBL/GenBank/DDBJ databases">
        <title>Genomic Encyclopedia of Type Strains, Phase IV (KMG-IV): sequencing the most valuable type-strain genomes for metagenomic binning, comparative biology and taxonomic classification.</title>
        <authorList>
            <person name="Goeker M."/>
        </authorList>
    </citation>
    <scope>NUCLEOTIDE SEQUENCE [LARGE SCALE GENOMIC DNA]</scope>
    <source>
        <strain evidence="1 2">DSM 44704</strain>
    </source>
</reference>
<dbReference type="RefSeq" id="WP_051186244.1">
    <property type="nucleotide sequence ID" value="NZ_QJKF01000003.1"/>
</dbReference>
<dbReference type="OrthoDB" id="4571290at2"/>
<name>A0A318KTU0_9NOCA</name>
<protein>
    <submittedName>
        <fullName evidence="1">Uncharacterized protein</fullName>
    </submittedName>
</protein>
<sequence length="147" mass="17532">MEPEHEDAMRTDFAELVRLRDEVLHAEVLDRPNSEVKALDDQRHNLEQRWSNGPHAQAWKHLCSAYRDWERNPERVRQFLAWTEHYRDIGHERLTAVEQRNIEQARELSGNTFHVDYERNAPDAARFTPEMPVPAFGPVRRRIERGR</sequence>
<dbReference type="Proteomes" id="UP000247569">
    <property type="component" value="Unassembled WGS sequence"/>
</dbReference>